<keyword evidence="1" id="KW-1133">Transmembrane helix</keyword>
<comment type="caution">
    <text evidence="2">The sequence shown here is derived from an EMBL/GenBank/DDBJ whole genome shotgun (WGS) entry which is preliminary data.</text>
</comment>
<evidence type="ECO:0000256" key="1">
    <source>
        <dbReference type="SAM" id="Phobius"/>
    </source>
</evidence>
<protein>
    <submittedName>
        <fullName evidence="2">Uncharacterized protein</fullName>
    </submittedName>
</protein>
<keyword evidence="1" id="KW-0472">Membrane</keyword>
<feature type="transmembrane region" description="Helical" evidence="1">
    <location>
        <begin position="149"/>
        <end position="168"/>
    </location>
</feature>
<proteinExistence type="predicted"/>
<feature type="non-terminal residue" evidence="2">
    <location>
        <position position="1"/>
    </location>
</feature>
<keyword evidence="1" id="KW-0812">Transmembrane</keyword>
<gene>
    <name evidence="2" type="ORF">GOODEAATRI_002436</name>
</gene>
<organism evidence="2 3">
    <name type="scientific">Goodea atripinnis</name>
    <dbReference type="NCBI Taxonomy" id="208336"/>
    <lineage>
        <taxon>Eukaryota</taxon>
        <taxon>Metazoa</taxon>
        <taxon>Chordata</taxon>
        <taxon>Craniata</taxon>
        <taxon>Vertebrata</taxon>
        <taxon>Euteleostomi</taxon>
        <taxon>Actinopterygii</taxon>
        <taxon>Neopterygii</taxon>
        <taxon>Teleostei</taxon>
        <taxon>Neoteleostei</taxon>
        <taxon>Acanthomorphata</taxon>
        <taxon>Ovalentaria</taxon>
        <taxon>Atherinomorphae</taxon>
        <taxon>Cyprinodontiformes</taxon>
        <taxon>Goodeidae</taxon>
        <taxon>Goodea</taxon>
    </lineage>
</organism>
<keyword evidence="3" id="KW-1185">Reference proteome</keyword>
<evidence type="ECO:0000313" key="3">
    <source>
        <dbReference type="Proteomes" id="UP001476798"/>
    </source>
</evidence>
<accession>A0ABV0NSU0</accession>
<reference evidence="2 3" key="1">
    <citation type="submission" date="2021-06" db="EMBL/GenBank/DDBJ databases">
        <authorList>
            <person name="Palmer J.M."/>
        </authorList>
    </citation>
    <scope>NUCLEOTIDE SEQUENCE [LARGE SCALE GENOMIC DNA]</scope>
    <source>
        <strain evidence="2 3">GA_2019</strain>
        <tissue evidence="2">Muscle</tissue>
    </source>
</reference>
<sequence length="170" mass="19417">AFVLMPNEHSVTGLLWASLHGHLTFKEHKLFLYIVKKDMVMTPNISPSDTIKLREALRSIGSIRNFLPLLNKTPPPSASKFSTIMLTGLPEGNYKHEDVAKLVWRYFPKQNLQTLYYNILVLPLQRRVRGCFCAPIHALMLPNAPMSEPNGWCGLIALILLYLVFLFVKR</sequence>
<dbReference type="Proteomes" id="UP001476798">
    <property type="component" value="Unassembled WGS sequence"/>
</dbReference>
<name>A0ABV0NSU0_9TELE</name>
<evidence type="ECO:0000313" key="2">
    <source>
        <dbReference type="EMBL" id="MEQ2173909.1"/>
    </source>
</evidence>
<dbReference type="EMBL" id="JAHRIO010050061">
    <property type="protein sequence ID" value="MEQ2173909.1"/>
    <property type="molecule type" value="Genomic_DNA"/>
</dbReference>